<sequence>MRLTLLARVFCTEEVSAVRALQLHRNPPKTPLLLILSCPWLPLFGQLHPLWAQEAFQSPWRGPTRSLESSDQPETNSLCLIKGTF</sequence>
<proteinExistence type="predicted"/>
<protein>
    <submittedName>
        <fullName evidence="2">RCG42073</fullName>
    </submittedName>
</protein>
<evidence type="ECO:0000313" key="2">
    <source>
        <dbReference type="EMBL" id="EDL87629.1"/>
    </source>
</evidence>
<feature type="compositionally biased region" description="Polar residues" evidence="1">
    <location>
        <begin position="66"/>
        <end position="78"/>
    </location>
</feature>
<evidence type="ECO:0000313" key="3">
    <source>
        <dbReference type="Proteomes" id="UP000234681"/>
    </source>
</evidence>
<reference evidence="2 3" key="1">
    <citation type="submission" date="2005-09" db="EMBL/GenBank/DDBJ databases">
        <authorList>
            <person name="Mural R.J."/>
            <person name="Li P.W."/>
            <person name="Adams M.D."/>
            <person name="Amanatides P.G."/>
            <person name="Baden-Tillson H."/>
            <person name="Barnstead M."/>
            <person name="Chin S.H."/>
            <person name="Dew I."/>
            <person name="Evans C.A."/>
            <person name="Ferriera S."/>
            <person name="Flanigan M."/>
            <person name="Fosler C."/>
            <person name="Glodek A."/>
            <person name="Gu Z."/>
            <person name="Holt R.A."/>
            <person name="Jennings D."/>
            <person name="Kraft C.L."/>
            <person name="Lu F."/>
            <person name="Nguyen T."/>
            <person name="Nusskern D.R."/>
            <person name="Pfannkoch C.M."/>
            <person name="Sitter C."/>
            <person name="Sutton G.G."/>
            <person name="Venter J.C."/>
            <person name="Wang Z."/>
            <person name="Woodage T."/>
            <person name="Zheng X.H."/>
            <person name="Zhong F."/>
        </authorList>
    </citation>
    <scope>NUCLEOTIDE SEQUENCE [LARGE SCALE GENOMIC DNA]</scope>
    <source>
        <strain>BN</strain>
        <strain evidence="3">Sprague-Dawley</strain>
    </source>
</reference>
<feature type="non-terminal residue" evidence="2">
    <location>
        <position position="85"/>
    </location>
</feature>
<dbReference type="AlphaFoldDB" id="A6JV00"/>
<accession>A6JV00</accession>
<gene>
    <name evidence="2" type="ORF">rCG_42073</name>
</gene>
<feature type="region of interest" description="Disordered" evidence="1">
    <location>
        <begin position="62"/>
        <end position="85"/>
    </location>
</feature>
<dbReference type="Proteomes" id="UP000234681">
    <property type="component" value="Chromosome 1"/>
</dbReference>
<evidence type="ECO:0000256" key="1">
    <source>
        <dbReference type="SAM" id="MobiDB-lite"/>
    </source>
</evidence>
<organism evidence="2 3">
    <name type="scientific">Rattus norvegicus</name>
    <name type="common">Rat</name>
    <dbReference type="NCBI Taxonomy" id="10116"/>
    <lineage>
        <taxon>Eukaryota</taxon>
        <taxon>Metazoa</taxon>
        <taxon>Chordata</taxon>
        <taxon>Craniata</taxon>
        <taxon>Vertebrata</taxon>
        <taxon>Euteleostomi</taxon>
        <taxon>Mammalia</taxon>
        <taxon>Eutheria</taxon>
        <taxon>Euarchontoglires</taxon>
        <taxon>Glires</taxon>
        <taxon>Rodentia</taxon>
        <taxon>Myomorpha</taxon>
        <taxon>Muroidea</taxon>
        <taxon>Muridae</taxon>
        <taxon>Murinae</taxon>
        <taxon>Rattus</taxon>
    </lineage>
</organism>
<dbReference type="EMBL" id="CH474002">
    <property type="protein sequence ID" value="EDL87629.1"/>
    <property type="molecule type" value="Genomic_DNA"/>
</dbReference>
<name>A6JV00_RAT</name>